<dbReference type="SUPFAM" id="SSF54001">
    <property type="entry name" value="Cysteine proteinases"/>
    <property type="match status" value="1"/>
</dbReference>
<name>A0A8J2XPN3_9BACT</name>
<keyword evidence="5" id="KW-1185">Reference proteome</keyword>
<dbReference type="InterPro" id="IPR024618">
    <property type="entry name" value="DUF3857"/>
</dbReference>
<evidence type="ECO:0000313" key="5">
    <source>
        <dbReference type="Proteomes" id="UP000607559"/>
    </source>
</evidence>
<reference evidence="4" key="2">
    <citation type="submission" date="2020-09" db="EMBL/GenBank/DDBJ databases">
        <authorList>
            <person name="Sun Q."/>
            <person name="Zhou Y."/>
        </authorList>
    </citation>
    <scope>NUCLEOTIDE SEQUENCE</scope>
    <source>
        <strain evidence="4">CGMCC 1.15448</strain>
    </source>
</reference>
<dbReference type="InterPro" id="IPR038765">
    <property type="entry name" value="Papain-like_cys_pep_sf"/>
</dbReference>
<dbReference type="InterPro" id="IPR002931">
    <property type="entry name" value="Transglutaminase-like"/>
</dbReference>
<feature type="signal peptide" evidence="1">
    <location>
        <begin position="1"/>
        <end position="23"/>
    </location>
</feature>
<dbReference type="RefSeq" id="WP_188927376.1">
    <property type="nucleotide sequence ID" value="NZ_BMJC01000001.1"/>
</dbReference>
<accession>A0A8J2XPN3</accession>
<feature type="domain" description="DUF3857" evidence="3">
    <location>
        <begin position="69"/>
        <end position="215"/>
    </location>
</feature>
<dbReference type="Pfam" id="PF12969">
    <property type="entry name" value="DUF3857"/>
    <property type="match status" value="1"/>
</dbReference>
<gene>
    <name evidence="4" type="ORF">GCM10011511_00300</name>
</gene>
<protein>
    <recommendedName>
        <fullName evidence="6">DUF3857 domain-containing protein</fullName>
    </recommendedName>
</protein>
<feature type="domain" description="Transglutaminase-like" evidence="2">
    <location>
        <begin position="277"/>
        <end position="353"/>
    </location>
</feature>
<dbReference type="AlphaFoldDB" id="A0A8J2XPN3"/>
<evidence type="ECO:0000256" key="1">
    <source>
        <dbReference type="SAM" id="SignalP"/>
    </source>
</evidence>
<dbReference type="Gene3D" id="3.10.620.30">
    <property type="match status" value="1"/>
</dbReference>
<dbReference type="Gene3D" id="2.60.120.1130">
    <property type="match status" value="1"/>
</dbReference>
<dbReference type="Gene3D" id="2.60.40.3140">
    <property type="match status" value="1"/>
</dbReference>
<comment type="caution">
    <text evidence="4">The sequence shown here is derived from an EMBL/GenBank/DDBJ whole genome shotgun (WGS) entry which is preliminary data.</text>
</comment>
<evidence type="ECO:0000313" key="4">
    <source>
        <dbReference type="EMBL" id="GGA81285.1"/>
    </source>
</evidence>
<reference evidence="4" key="1">
    <citation type="journal article" date="2014" name="Int. J. Syst. Evol. Microbiol.">
        <title>Complete genome sequence of Corynebacterium casei LMG S-19264T (=DSM 44701T), isolated from a smear-ripened cheese.</title>
        <authorList>
            <consortium name="US DOE Joint Genome Institute (JGI-PGF)"/>
            <person name="Walter F."/>
            <person name="Albersmeier A."/>
            <person name="Kalinowski J."/>
            <person name="Ruckert C."/>
        </authorList>
    </citation>
    <scope>NUCLEOTIDE SEQUENCE</scope>
    <source>
        <strain evidence="4">CGMCC 1.15448</strain>
    </source>
</reference>
<proteinExistence type="predicted"/>
<evidence type="ECO:0008006" key="6">
    <source>
        <dbReference type="Google" id="ProtNLM"/>
    </source>
</evidence>
<dbReference type="EMBL" id="BMJC01000001">
    <property type="protein sequence ID" value="GGA81285.1"/>
    <property type="molecule type" value="Genomic_DNA"/>
</dbReference>
<feature type="chain" id="PRO_5035173912" description="DUF3857 domain-containing protein" evidence="1">
    <location>
        <begin position="24"/>
        <end position="641"/>
    </location>
</feature>
<evidence type="ECO:0000259" key="3">
    <source>
        <dbReference type="Pfam" id="PF12969"/>
    </source>
</evidence>
<keyword evidence="1" id="KW-0732">Signal</keyword>
<dbReference type="Pfam" id="PF01841">
    <property type="entry name" value="Transglut_core"/>
    <property type="match status" value="1"/>
</dbReference>
<organism evidence="4 5">
    <name type="scientific">Puia dinghuensis</name>
    <dbReference type="NCBI Taxonomy" id="1792502"/>
    <lineage>
        <taxon>Bacteria</taxon>
        <taxon>Pseudomonadati</taxon>
        <taxon>Bacteroidota</taxon>
        <taxon>Chitinophagia</taxon>
        <taxon>Chitinophagales</taxon>
        <taxon>Chitinophagaceae</taxon>
        <taxon>Puia</taxon>
    </lineage>
</organism>
<sequence length="641" mass="73459">MSRFTRIIDLLLIGTLLCPAAKAQSVAEIRQKYPDEQAVMLEHSLHYTITVKDGKPQVKSDEVQRLLYISAQAGAFLSKYSFSHSGFHQLQQFSAFTLTADSKKIKVTDFKTTDSKSNSIFYDDVKETSFDFPAVAPGAIGTLETSTLDKDPSLLSPFFISGPIPVINTELKITFPKGMTIRYLLKGLDTARIGVTKEERHGETILSFKATDMAADKHYEDAPGLRWYDTHILFYIYSYTDETGRVIDYLSRPDDLYHLYRSYLKDINKEAGPALRSIVDSLCQNTATATEKTEKIYRWVQENIKYIAFEQGMEGFVPRDANLVCSRRFGDCKDMSSILTLMLRTAGIPAYYTWIGTRTLPYKYTETPTPIVDNHMICCVRLDDRYLFLDGTDPFCIFGWPSQGIQDKQALVAIDDSTFKIMTVPVPAAEESQLTDSTILNLQDKTLKGTIAVNLTGYYSEDQQATLSYTDQKGWQEEMRSYFSRGSNKFRLDTFSVGNRSDKAHLRLTAGFTLEDYVRNIGNECYLNMNLLKHYLHMEIDYPKRRSPIEFPFLSRRRYVVVLNIPAGYEVSYLPQSKNYHNAVWGFNLSYEKKDRQVILTQEFDTGQLMLQPDQFADWNKVLEQLFPLYRETISLQKTSK</sequence>
<evidence type="ECO:0000259" key="2">
    <source>
        <dbReference type="Pfam" id="PF01841"/>
    </source>
</evidence>
<dbReference type="Proteomes" id="UP000607559">
    <property type="component" value="Unassembled WGS sequence"/>
</dbReference>